<dbReference type="GO" id="GO:0009089">
    <property type="term" value="P:lysine biosynthetic process via diaminopimelate"/>
    <property type="evidence" value="ECO:0007669"/>
    <property type="project" value="TreeGrafter"/>
</dbReference>
<feature type="domain" description="Orn/DAP/Arg decarboxylase 2 N-terminal" evidence="3">
    <location>
        <begin position="30"/>
        <end position="243"/>
    </location>
</feature>
<dbReference type="EC" id="4.1.1.20" evidence="4"/>
<evidence type="ECO:0000259" key="3">
    <source>
        <dbReference type="Pfam" id="PF02784"/>
    </source>
</evidence>
<dbReference type="Pfam" id="PF02784">
    <property type="entry name" value="Orn_Arg_deC_N"/>
    <property type="match status" value="1"/>
</dbReference>
<name>A0A4L7JKK3_STREE</name>
<dbReference type="GO" id="GO:0008836">
    <property type="term" value="F:diaminopimelate decarboxylase activity"/>
    <property type="evidence" value="ECO:0007669"/>
    <property type="project" value="UniProtKB-EC"/>
</dbReference>
<protein>
    <submittedName>
        <fullName evidence="4">Pyridoxal-dependent decarboxylase, Orn/Lys/Arg family</fullName>
        <ecNumber evidence="4">4.1.1.20</ecNumber>
    </submittedName>
</protein>
<dbReference type="AlphaFoldDB" id="A0A4L7JKK3"/>
<keyword evidence="2" id="KW-0663">Pyridoxal phosphate</keyword>
<dbReference type="SUPFAM" id="SSF51419">
    <property type="entry name" value="PLP-binding barrel"/>
    <property type="match status" value="1"/>
</dbReference>
<organism evidence="4">
    <name type="scientific">Streptococcus pneumoniae</name>
    <dbReference type="NCBI Taxonomy" id="1313"/>
    <lineage>
        <taxon>Bacteria</taxon>
        <taxon>Bacillati</taxon>
        <taxon>Bacillota</taxon>
        <taxon>Bacilli</taxon>
        <taxon>Lactobacillales</taxon>
        <taxon>Streptococcaceae</taxon>
        <taxon>Streptococcus</taxon>
    </lineage>
</organism>
<dbReference type="PANTHER" id="PTHR43727">
    <property type="entry name" value="DIAMINOPIMELATE DECARBOXYLASE"/>
    <property type="match status" value="1"/>
</dbReference>
<dbReference type="EMBL" id="CAATGQ010000004">
    <property type="protein sequence ID" value="VNP65801.1"/>
    <property type="molecule type" value="Genomic_DNA"/>
</dbReference>
<evidence type="ECO:0000313" key="5">
    <source>
        <dbReference type="EMBL" id="VNP65801.1"/>
    </source>
</evidence>
<dbReference type="EMBL" id="CAATGH010000012">
    <property type="protein sequence ID" value="VNP44393.1"/>
    <property type="molecule type" value="Genomic_DNA"/>
</dbReference>
<dbReference type="Gene3D" id="2.40.37.10">
    <property type="entry name" value="Lyase, Ornithine Decarboxylase, Chain A, domain 1"/>
    <property type="match status" value="1"/>
</dbReference>
<dbReference type="RefSeq" id="WP_130883148.1">
    <property type="nucleotide sequence ID" value="NZ_JAQGDM010000024.1"/>
</dbReference>
<keyword evidence="4" id="KW-0456">Lyase</keyword>
<reference evidence="4" key="1">
    <citation type="submission" date="2019-04" db="EMBL/GenBank/DDBJ databases">
        <authorList>
            <consortium name="Pathogen Informatics"/>
        </authorList>
    </citation>
    <scope>NUCLEOTIDE SEQUENCE</scope>
    <source>
        <strain evidence="4">GPSC53</strain>
    </source>
</reference>
<dbReference type="InterPro" id="IPR022644">
    <property type="entry name" value="De-COase2_N"/>
</dbReference>
<accession>A0A4L7JKK3</accession>
<dbReference type="InterPro" id="IPR029066">
    <property type="entry name" value="PLP-binding_barrel"/>
</dbReference>
<evidence type="ECO:0000313" key="6">
    <source>
        <dbReference type="EMBL" id="VNP69056.1"/>
    </source>
</evidence>
<comment type="cofactor">
    <cofactor evidence="1">
        <name>pyridoxal 5'-phosphate</name>
        <dbReference type="ChEBI" id="CHEBI:597326"/>
    </cofactor>
</comment>
<proteinExistence type="predicted"/>
<dbReference type="PANTHER" id="PTHR43727:SF2">
    <property type="entry name" value="GROUP IV DECARBOXYLASE"/>
    <property type="match status" value="1"/>
</dbReference>
<sequence>MMIDKFLQQLQEYNDTDFMCYNLDFLKNIVENIKSQFKGITIMYAMKANYDVQVLNVMKNHNIGVDCASYEEFKIAQKLGFELISCTGPGYTSNEIKDILDNNALFDFDSLKQLEDYLKNNSEGVEELGIRLSYNKGHLGIKIDDILERQHLFINIKRLHIHYGHKTLENLKEVLSYLENIVLYNKHIFRNVTSINLGGSFEELYRDKNIHNVQMMFSKFEYSMAATLGHEIKIFIEPGDMFARPIGFYKSEIVTSNQNKVILKSSVLNFCPWYPKRLHISLDMNQSLDPVEYLVCGNSCFEGDIFGKIISYRNISDDDSIIIYPTGSYNFNMTWYIHNRMPNNKIIYFKRGSFFESDSY</sequence>
<dbReference type="InterPro" id="IPR009006">
    <property type="entry name" value="Ala_racemase/Decarboxylase_C"/>
</dbReference>
<gene>
    <name evidence="4" type="primary">lysA_1</name>
    <name evidence="6" type="ORF">SAMEA2341554_01381</name>
    <name evidence="4" type="ORF">SAMEA2341604_01421</name>
    <name evidence="5" type="ORF">SAMEA3381411_00981</name>
</gene>
<dbReference type="EMBL" id="CAATGP010000012">
    <property type="protein sequence ID" value="VNP69056.1"/>
    <property type="molecule type" value="Genomic_DNA"/>
</dbReference>
<evidence type="ECO:0000256" key="2">
    <source>
        <dbReference type="ARBA" id="ARBA00022898"/>
    </source>
</evidence>
<evidence type="ECO:0000313" key="4">
    <source>
        <dbReference type="EMBL" id="VNP44393.1"/>
    </source>
</evidence>
<dbReference type="SUPFAM" id="SSF50621">
    <property type="entry name" value="Alanine racemase C-terminal domain-like"/>
    <property type="match status" value="1"/>
</dbReference>
<dbReference type="Gene3D" id="3.20.20.10">
    <property type="entry name" value="Alanine racemase"/>
    <property type="match status" value="1"/>
</dbReference>
<evidence type="ECO:0000256" key="1">
    <source>
        <dbReference type="ARBA" id="ARBA00001933"/>
    </source>
</evidence>